<organism evidence="3 4">
    <name type="scientific">Mycobacteroides abscessus subsp. massiliense</name>
    <dbReference type="NCBI Taxonomy" id="1962118"/>
    <lineage>
        <taxon>Bacteria</taxon>
        <taxon>Bacillati</taxon>
        <taxon>Actinomycetota</taxon>
        <taxon>Actinomycetes</taxon>
        <taxon>Mycobacteriales</taxon>
        <taxon>Mycobacteriaceae</taxon>
        <taxon>Mycobacteroides</taxon>
        <taxon>Mycobacteroides abscessus</taxon>
    </lineage>
</organism>
<comment type="caution">
    <text evidence="3">The sequence shown here is derived from an EMBL/GenBank/DDBJ whole genome shotgun (WGS) entry which is preliminary data.</text>
</comment>
<gene>
    <name evidence="3" type="ORF">SAMEA2275630_03740</name>
</gene>
<feature type="coiled-coil region" evidence="1">
    <location>
        <begin position="3"/>
        <end position="30"/>
    </location>
</feature>
<evidence type="ECO:0000256" key="2">
    <source>
        <dbReference type="SAM" id="MobiDB-lite"/>
    </source>
</evidence>
<feature type="region of interest" description="Disordered" evidence="2">
    <location>
        <begin position="329"/>
        <end position="350"/>
    </location>
</feature>
<name>A0AB38DHW0_9MYCO</name>
<proteinExistence type="predicted"/>
<protein>
    <submittedName>
        <fullName evidence="3">XRE family transcriptional regulator</fullName>
    </submittedName>
</protein>
<dbReference type="RefSeq" id="WP_052525297.1">
    <property type="nucleotide sequence ID" value="NZ_CP065272.1"/>
</dbReference>
<evidence type="ECO:0000313" key="4">
    <source>
        <dbReference type="Proteomes" id="UP000190366"/>
    </source>
</evidence>
<sequence length="532" mass="58884">MSNEDWEHLAEVLENRISELNLTQSEIQARGGPSPAKVREIINRRATSLSPSKRRDLERAVEWETGGVDTALKGGMPTTKSSSLESALGKLIEIYAKHDRELAGDEHAPLIELVVEGQALAAAKDDPDVSAYVRRVEAAVVGVVGIERVTHALDTRTWSQTIRRATELGVLDEFMNEEDRIDQAGLTGRDRVRHLSIALEDILARRATFTRDAPEPAAAIVAQSLNEHYAEMRRRAQQQRRHRALIDQAKQSLGHTDSPLTAFPSEVDDAAYVQYLAARLSTPHQGGDPDLHAQLSLSPAEYEAAQTRYRREFSEMVVFDGVIRTVEIESSKRPSQPDSQDDKDGYDPNLAKSWMLGEAEAPSMPDFVRAAVPARMIAAYEAAIDDIPKRTAAIPNATRRGEPVTVDMVGAVLRAIDNFDAAARDIVTRMQDLELHATQQQIDVALPLFEVGWEFSDELIDFIDTLLPAAPNKEEITKLRKAQASLRALSEFHHDAHDAWVESGRSSRPGMSRAHSLTTAVEDDILGRKAPE</sequence>
<dbReference type="AlphaFoldDB" id="A0AB38DHW0"/>
<dbReference type="Proteomes" id="UP000190366">
    <property type="component" value="Unassembled WGS sequence"/>
</dbReference>
<reference evidence="3 4" key="1">
    <citation type="submission" date="2016-11" db="EMBL/GenBank/DDBJ databases">
        <authorList>
            <consortium name="Pathogen Informatics"/>
        </authorList>
    </citation>
    <scope>NUCLEOTIDE SEQUENCE [LARGE SCALE GENOMIC DNA]</scope>
    <source>
        <strain evidence="3 4">1168</strain>
    </source>
</reference>
<evidence type="ECO:0000256" key="1">
    <source>
        <dbReference type="SAM" id="Coils"/>
    </source>
</evidence>
<dbReference type="EMBL" id="FVQL01000001">
    <property type="protein sequence ID" value="SKZ14124.1"/>
    <property type="molecule type" value="Genomic_DNA"/>
</dbReference>
<accession>A0AB38DHW0</accession>
<keyword evidence="1" id="KW-0175">Coiled coil</keyword>
<evidence type="ECO:0000313" key="3">
    <source>
        <dbReference type="EMBL" id="SKZ14124.1"/>
    </source>
</evidence>